<gene>
    <name evidence="1" type="ORF">ACFQ0F_05975</name>
</gene>
<reference evidence="2" key="1">
    <citation type="journal article" date="2019" name="Int. J. Syst. Evol. Microbiol.">
        <title>The Global Catalogue of Microorganisms (GCM) 10K type strain sequencing project: providing services to taxonomists for standard genome sequencing and annotation.</title>
        <authorList>
            <consortium name="The Broad Institute Genomics Platform"/>
            <consortium name="The Broad Institute Genome Sequencing Center for Infectious Disease"/>
            <person name="Wu L."/>
            <person name="Ma J."/>
        </authorList>
    </citation>
    <scope>NUCLEOTIDE SEQUENCE [LARGE SCALE GENOMIC DNA]</scope>
    <source>
        <strain evidence="2">CCUG 63419</strain>
    </source>
</reference>
<protein>
    <submittedName>
        <fullName evidence="1">Uncharacterized protein</fullName>
    </submittedName>
</protein>
<dbReference type="EMBL" id="JBHTIT010000001">
    <property type="protein sequence ID" value="MFD0949939.1"/>
    <property type="molecule type" value="Genomic_DNA"/>
</dbReference>
<proteinExistence type="predicted"/>
<evidence type="ECO:0000313" key="2">
    <source>
        <dbReference type="Proteomes" id="UP001597044"/>
    </source>
</evidence>
<accession>A0ABW3HFF3</accession>
<name>A0ABW3HFF3_9GAMM</name>
<dbReference type="RefSeq" id="WP_379070134.1">
    <property type="nucleotide sequence ID" value="NZ_JBHTIT010000001.1"/>
</dbReference>
<sequence length="203" mass="23031">MIMLNCIQDDALRKPEMIKKAELLQASTKELLKVFEQLEAPTLEEMSGEYAARLLAQPNWLATFVGGAVLRNHFHSWMCKAFKPIDASTGQGYNTFLQGKRVIQRFPMRTLIAPSRLDGGLSYQLVYRRFHSLCGSVNMVDEVRRISSGLYLGIGTYGFTDAQRLTPYPFLLEGPIGVYRGDIGRARKNFKIERHELPSQSIK</sequence>
<organism evidence="1 2">
    <name type="scientific">Paraperlucidibaca wandonensis</name>
    <dbReference type="NCBI Taxonomy" id="1268273"/>
    <lineage>
        <taxon>Bacteria</taxon>
        <taxon>Pseudomonadati</taxon>
        <taxon>Pseudomonadota</taxon>
        <taxon>Gammaproteobacteria</taxon>
        <taxon>Moraxellales</taxon>
        <taxon>Moraxellaceae</taxon>
        <taxon>Paraperlucidibaca</taxon>
    </lineage>
</organism>
<evidence type="ECO:0000313" key="1">
    <source>
        <dbReference type="EMBL" id="MFD0949939.1"/>
    </source>
</evidence>
<keyword evidence="2" id="KW-1185">Reference proteome</keyword>
<comment type="caution">
    <text evidence="1">The sequence shown here is derived from an EMBL/GenBank/DDBJ whole genome shotgun (WGS) entry which is preliminary data.</text>
</comment>
<dbReference type="Proteomes" id="UP001597044">
    <property type="component" value="Unassembled WGS sequence"/>
</dbReference>